<reference evidence="2 3" key="1">
    <citation type="journal article" date="2015" name="Int J Genomics">
        <title>Comparative Genomics Revealed Genetic Diversity and Species/Strain-Level Differences in Carbohydrate Metabolism of Three Probiotic Bifidobacterial Species.</title>
        <authorList>
            <person name="Odamaki T."/>
            <person name="Horigome A."/>
            <person name="Sugahara H."/>
            <person name="Hashikura N."/>
            <person name="Minami J."/>
            <person name="Xiao J.Z."/>
            <person name="Abe F."/>
        </authorList>
    </citation>
    <scope>NUCLEOTIDE SEQUENCE [LARGE SCALE GENOMIC DNA]</scope>
    <source>
        <strain evidence="2 3">MCC 1114</strain>
    </source>
</reference>
<evidence type="ECO:0000256" key="1">
    <source>
        <dbReference type="SAM" id="MobiDB-lite"/>
    </source>
</evidence>
<dbReference type="AlphaFoldDB" id="A0A0L7CSP7"/>
<feature type="region of interest" description="Disordered" evidence="1">
    <location>
        <begin position="245"/>
        <end position="265"/>
    </location>
</feature>
<protein>
    <submittedName>
        <fullName evidence="2">Terminase</fullName>
    </submittedName>
</protein>
<sequence length="487" mass="53080">MTENSDPKLSEVARHIVMPSGIVTSMFPKVNKRAKACGIRYDRWQQGLLTLILGRRADGTFAASVGGVVLSICRQTGKTFTVSSLVVILCTLIPNLTVIWTAHHNRTNSNTFDHVRTLVRNPALIGYLDHSGRTDGVRGGNGMQEITFANGSKILFGARAQGFARGNDAVDIIVFDEAQILTEQAISDMVPATNTSPNALVLYIGTPPRPADPGEAFTERRRQALAGEDDMLYVEFSADRDADSDDRAQWRKANPSFPRRTSETSMLRMQRQLGKDSFRREALGIWDETTTSQAINPEQWAKAATGTPNIKGLIGYALDMKPDRSSLAIGGAVNHRDGTAHIELRRFESTQSKGTQWAVDYIADHWPRTASVAIDSQSPAMSLLADLKARHVKVIVTNYSDMGRACGKFLDMLRDGKLTHLPDDKAPALATAVANATTRSIGKSGAVGWNPMGSDIDISPLVACTLALYGTTITKRDPDRVQEVMIG</sequence>
<dbReference type="EMBL" id="AVQC01000025">
    <property type="protein sequence ID" value="KOA62633.1"/>
    <property type="molecule type" value="Genomic_DNA"/>
</dbReference>
<gene>
    <name evidence="2" type="ORF">BBM1114_10605</name>
</gene>
<dbReference type="InterPro" id="IPR027417">
    <property type="entry name" value="P-loop_NTPase"/>
</dbReference>
<dbReference type="Gene3D" id="3.40.50.300">
    <property type="entry name" value="P-loop containing nucleotide triphosphate hydrolases"/>
    <property type="match status" value="1"/>
</dbReference>
<name>A0A0L7CSP7_BIFBR</name>
<proteinExistence type="predicted"/>
<dbReference type="RefSeq" id="WP_052790857.1">
    <property type="nucleotide sequence ID" value="NZ_AVQC01000025.1"/>
</dbReference>
<organism evidence="2 3">
    <name type="scientific">Bifidobacterium breve MCC 1114</name>
    <dbReference type="NCBI Taxonomy" id="1365964"/>
    <lineage>
        <taxon>Bacteria</taxon>
        <taxon>Bacillati</taxon>
        <taxon>Actinomycetota</taxon>
        <taxon>Actinomycetes</taxon>
        <taxon>Bifidobacteriales</taxon>
        <taxon>Bifidobacteriaceae</taxon>
        <taxon>Bifidobacterium</taxon>
    </lineage>
</organism>
<dbReference type="PATRIC" id="fig|1365964.3.peg.2147"/>
<comment type="caution">
    <text evidence="2">The sequence shown here is derived from an EMBL/GenBank/DDBJ whole genome shotgun (WGS) entry which is preliminary data.</text>
</comment>
<accession>A0A0L7CSP7</accession>
<evidence type="ECO:0000313" key="2">
    <source>
        <dbReference type="EMBL" id="KOA62633.1"/>
    </source>
</evidence>
<evidence type="ECO:0000313" key="3">
    <source>
        <dbReference type="Proteomes" id="UP000036802"/>
    </source>
</evidence>
<dbReference type="Proteomes" id="UP000036802">
    <property type="component" value="Unassembled WGS sequence"/>
</dbReference>